<dbReference type="InterPro" id="IPR052345">
    <property type="entry name" value="Rad_response_metalloprotease"/>
</dbReference>
<dbReference type="RefSeq" id="WP_209770600.1">
    <property type="nucleotide sequence ID" value="NZ_JAGINP010000025.1"/>
</dbReference>
<comment type="caution">
    <text evidence="2">The sequence shown here is derived from an EMBL/GenBank/DDBJ whole genome shotgun (WGS) entry which is preliminary data.</text>
</comment>
<reference evidence="2 3" key="1">
    <citation type="submission" date="2021-03" db="EMBL/GenBank/DDBJ databases">
        <title>Genomic Encyclopedia of Type Strains, Phase III (KMG-III): the genomes of soil and plant-associated and newly described type strains.</title>
        <authorList>
            <person name="Whitman W."/>
        </authorList>
    </citation>
    <scope>NUCLEOTIDE SEQUENCE [LARGE SCALE GENOMIC DNA]</scope>
    <source>
        <strain evidence="2 3">IMMIB AFH-6</strain>
    </source>
</reference>
<keyword evidence="3" id="KW-1185">Reference proteome</keyword>
<evidence type="ECO:0000313" key="3">
    <source>
        <dbReference type="Proteomes" id="UP000781958"/>
    </source>
</evidence>
<evidence type="ECO:0000259" key="1">
    <source>
        <dbReference type="Pfam" id="PF06114"/>
    </source>
</evidence>
<organism evidence="2 3">
    <name type="scientific">Azospirillum rugosum</name>
    <dbReference type="NCBI Taxonomy" id="416170"/>
    <lineage>
        <taxon>Bacteria</taxon>
        <taxon>Pseudomonadati</taxon>
        <taxon>Pseudomonadota</taxon>
        <taxon>Alphaproteobacteria</taxon>
        <taxon>Rhodospirillales</taxon>
        <taxon>Azospirillaceae</taxon>
        <taxon>Azospirillum</taxon>
    </lineage>
</organism>
<gene>
    <name evidence="2" type="ORF">J2851_005750</name>
</gene>
<accession>A0ABS4STQ4</accession>
<evidence type="ECO:0000313" key="2">
    <source>
        <dbReference type="EMBL" id="MBP2295936.1"/>
    </source>
</evidence>
<proteinExistence type="predicted"/>
<dbReference type="InterPro" id="IPR010359">
    <property type="entry name" value="IrrE_HExxH"/>
</dbReference>
<feature type="domain" description="IrrE N-terminal-like" evidence="1">
    <location>
        <begin position="70"/>
        <end position="176"/>
    </location>
</feature>
<dbReference type="PANTHER" id="PTHR43236:SF2">
    <property type="entry name" value="BLL0069 PROTEIN"/>
    <property type="match status" value="1"/>
</dbReference>
<dbReference type="Gene3D" id="1.10.10.2910">
    <property type="match status" value="1"/>
</dbReference>
<dbReference type="Pfam" id="PF06114">
    <property type="entry name" value="Peptidase_M78"/>
    <property type="match status" value="1"/>
</dbReference>
<dbReference type="Proteomes" id="UP000781958">
    <property type="component" value="Unassembled WGS sequence"/>
</dbReference>
<dbReference type="EMBL" id="JAGINP010000025">
    <property type="protein sequence ID" value="MBP2295936.1"/>
    <property type="molecule type" value="Genomic_DNA"/>
</dbReference>
<protein>
    <submittedName>
        <fullName evidence="2">Transcriptional regulator</fullName>
    </submittedName>
</protein>
<name>A0ABS4STQ4_9PROT</name>
<sequence>MPTFTPTPCHASKAVVQMAAEKYAAHLGFKPGASIEDVVKALGGRIHYRDIKGSGDLVESIRISSVREFDIFLPLDTSPARDRFTIAHELGHLVLHYAPIAARGGVPTDGPVTFNRYLPDDPLDDLKRCEWEANWFAAAFLMASEPFTQAWRETGGNEEEVARRFFVSTAAARNRAASLKLTNA</sequence>
<dbReference type="PANTHER" id="PTHR43236">
    <property type="entry name" value="ANTITOXIN HIGA1"/>
    <property type="match status" value="1"/>
</dbReference>